<gene>
    <name evidence="3" type="ORF">OQJ68_10280</name>
</gene>
<evidence type="ECO:0008006" key="5">
    <source>
        <dbReference type="Google" id="ProtNLM"/>
    </source>
</evidence>
<keyword evidence="2" id="KW-1133">Transmembrane helix</keyword>
<feature type="transmembrane region" description="Helical" evidence="2">
    <location>
        <begin position="54"/>
        <end position="72"/>
    </location>
</feature>
<accession>A0AB35I0E1</accession>
<sequence length="410" mass="45359">MNTPAAAEKKPNTDSGALKKASQVMKGIVTRFAANEPRAEQGALNSGFRRWRGLALAVGLPLLLVGAYYLFWVSDRYVSSTQLIVKDNSSSQNMSSALGFLVPGMGGENQDAYLVVNYIQSLDMALYLDEELNLSDYYKSNRYDFFSRLASDASQEDYLEYFREHISVGHDETSGIITIEMQAFEADFARQLVETATRKAEEFVNAISNQLAEKQMAFVRGELELAQSKLRASKQAILDFQNRNKVFSPEELTKGISGIIQGLEARLAEQRTALSAAKTYLNPDSPQVVSIQAEIAALERQIAAEKERLVGVSDAQGEQRLNSLSANFQNLELDLQFATDAYAASLKALESARMEASGKLKHLMVVSQPSLAEEAEYPRKLYNLVSLAVVLLLIYGIGKMLVASIRDHRV</sequence>
<dbReference type="AlphaFoldDB" id="A0AB35I0E1"/>
<keyword evidence="2" id="KW-0472">Membrane</keyword>
<protein>
    <recommendedName>
        <fullName evidence="5">Capsular polysaccharide transport system permease protein</fullName>
    </recommendedName>
</protein>
<evidence type="ECO:0000256" key="2">
    <source>
        <dbReference type="SAM" id="Phobius"/>
    </source>
</evidence>
<dbReference type="PANTHER" id="PTHR32309">
    <property type="entry name" value="TYROSINE-PROTEIN KINASE"/>
    <property type="match status" value="1"/>
</dbReference>
<dbReference type="InterPro" id="IPR050445">
    <property type="entry name" value="Bact_polysacc_biosynth/exp"/>
</dbReference>
<feature type="transmembrane region" description="Helical" evidence="2">
    <location>
        <begin position="381"/>
        <end position="402"/>
    </location>
</feature>
<dbReference type="GO" id="GO:0005886">
    <property type="term" value="C:plasma membrane"/>
    <property type="evidence" value="ECO:0007669"/>
    <property type="project" value="TreeGrafter"/>
</dbReference>
<dbReference type="Proteomes" id="UP001209730">
    <property type="component" value="Unassembled WGS sequence"/>
</dbReference>
<keyword evidence="2" id="KW-0812">Transmembrane</keyword>
<comment type="caution">
    <text evidence="3">The sequence shown here is derived from an EMBL/GenBank/DDBJ whole genome shotgun (WGS) entry which is preliminary data.</text>
</comment>
<dbReference type="EMBL" id="JAPHQB010000014">
    <property type="protein sequence ID" value="MCX2802173.1"/>
    <property type="molecule type" value="Genomic_DNA"/>
</dbReference>
<name>A0AB35I0E1_MICTH</name>
<dbReference type="RefSeq" id="WP_266066154.1">
    <property type="nucleotide sequence ID" value="NZ_JAPHQB010000014.1"/>
</dbReference>
<evidence type="ECO:0000256" key="1">
    <source>
        <dbReference type="SAM" id="Coils"/>
    </source>
</evidence>
<reference evidence="3" key="1">
    <citation type="submission" date="2022-11" db="EMBL/GenBank/DDBJ databases">
        <title>Chitin-degrading and fungicidal potential of chitinolytic bacterial strains from marine environment of the Pacific Ocean regions.</title>
        <authorList>
            <person name="Pentekhina I."/>
            <person name="Nedashkovskaya O."/>
            <person name="Seitkalieva A."/>
            <person name="Podvolotskaya A."/>
            <person name="Tekutyeva L."/>
            <person name="Balabanova L."/>
        </authorList>
    </citation>
    <scope>NUCLEOTIDE SEQUENCE</scope>
    <source>
        <strain evidence="3">KMM 6838</strain>
    </source>
</reference>
<evidence type="ECO:0000313" key="3">
    <source>
        <dbReference type="EMBL" id="MCX2802173.1"/>
    </source>
</evidence>
<organism evidence="3 4">
    <name type="scientific">Microbulbifer thermotolerans</name>
    <dbReference type="NCBI Taxonomy" id="252514"/>
    <lineage>
        <taxon>Bacteria</taxon>
        <taxon>Pseudomonadati</taxon>
        <taxon>Pseudomonadota</taxon>
        <taxon>Gammaproteobacteria</taxon>
        <taxon>Cellvibrionales</taxon>
        <taxon>Microbulbiferaceae</taxon>
        <taxon>Microbulbifer</taxon>
    </lineage>
</organism>
<feature type="coiled-coil region" evidence="1">
    <location>
        <begin position="288"/>
        <end position="341"/>
    </location>
</feature>
<evidence type="ECO:0000313" key="4">
    <source>
        <dbReference type="Proteomes" id="UP001209730"/>
    </source>
</evidence>
<proteinExistence type="predicted"/>
<dbReference type="PANTHER" id="PTHR32309:SF13">
    <property type="entry name" value="FERRIC ENTEROBACTIN TRANSPORT PROTEIN FEPE"/>
    <property type="match status" value="1"/>
</dbReference>
<keyword evidence="1" id="KW-0175">Coiled coil</keyword>
<dbReference type="GO" id="GO:0004713">
    <property type="term" value="F:protein tyrosine kinase activity"/>
    <property type="evidence" value="ECO:0007669"/>
    <property type="project" value="TreeGrafter"/>
</dbReference>